<reference evidence="2" key="1">
    <citation type="submission" date="2020-08" db="EMBL/GenBank/DDBJ databases">
        <title>Genome sequencing and assembly of the red palm weevil Rhynchophorus ferrugineus.</title>
        <authorList>
            <person name="Dias G.B."/>
            <person name="Bergman C.M."/>
            <person name="Manee M."/>
        </authorList>
    </citation>
    <scope>NUCLEOTIDE SEQUENCE</scope>
    <source>
        <strain evidence="2">AA-2017</strain>
        <tissue evidence="2">Whole larva</tissue>
    </source>
</reference>
<feature type="compositionally biased region" description="Basic and acidic residues" evidence="1">
    <location>
        <begin position="23"/>
        <end position="33"/>
    </location>
</feature>
<comment type="caution">
    <text evidence="2">The sequence shown here is derived from an EMBL/GenBank/DDBJ whole genome shotgun (WGS) entry which is preliminary data.</text>
</comment>
<feature type="compositionally biased region" description="Basic and acidic residues" evidence="1">
    <location>
        <begin position="59"/>
        <end position="74"/>
    </location>
</feature>
<gene>
    <name evidence="2" type="ORF">GWI33_008522</name>
</gene>
<evidence type="ECO:0000313" key="3">
    <source>
        <dbReference type="Proteomes" id="UP000625711"/>
    </source>
</evidence>
<name>A0A834ICW3_RHYFE</name>
<accession>A0A834ICW3</accession>
<evidence type="ECO:0000313" key="2">
    <source>
        <dbReference type="EMBL" id="KAF7277354.1"/>
    </source>
</evidence>
<proteinExistence type="predicted"/>
<organism evidence="2 3">
    <name type="scientific">Rhynchophorus ferrugineus</name>
    <name type="common">Red palm weevil</name>
    <name type="synonym">Curculio ferrugineus</name>
    <dbReference type="NCBI Taxonomy" id="354439"/>
    <lineage>
        <taxon>Eukaryota</taxon>
        <taxon>Metazoa</taxon>
        <taxon>Ecdysozoa</taxon>
        <taxon>Arthropoda</taxon>
        <taxon>Hexapoda</taxon>
        <taxon>Insecta</taxon>
        <taxon>Pterygota</taxon>
        <taxon>Neoptera</taxon>
        <taxon>Endopterygota</taxon>
        <taxon>Coleoptera</taxon>
        <taxon>Polyphaga</taxon>
        <taxon>Cucujiformia</taxon>
        <taxon>Curculionidae</taxon>
        <taxon>Dryophthorinae</taxon>
        <taxon>Rhynchophorus</taxon>
    </lineage>
</organism>
<sequence>MNRYHRRINSDASEHFTASPVHNKRESPGDTRNPDAIARQPYPAVWQRAGADLSPGFKRNKEDFLVESPDRGLS</sequence>
<keyword evidence="3" id="KW-1185">Reference proteome</keyword>
<evidence type="ECO:0000256" key="1">
    <source>
        <dbReference type="SAM" id="MobiDB-lite"/>
    </source>
</evidence>
<feature type="region of interest" description="Disordered" evidence="1">
    <location>
        <begin position="53"/>
        <end position="74"/>
    </location>
</feature>
<feature type="region of interest" description="Disordered" evidence="1">
    <location>
        <begin position="1"/>
        <end position="39"/>
    </location>
</feature>
<dbReference type="Proteomes" id="UP000625711">
    <property type="component" value="Unassembled WGS sequence"/>
</dbReference>
<dbReference type="AlphaFoldDB" id="A0A834ICW3"/>
<protein>
    <submittedName>
        <fullName evidence="2">Uncharacterized protein</fullName>
    </submittedName>
</protein>
<dbReference type="EMBL" id="JAACXV010002691">
    <property type="protein sequence ID" value="KAF7277354.1"/>
    <property type="molecule type" value="Genomic_DNA"/>
</dbReference>